<dbReference type="PANTHER" id="PTHR33710:SF62">
    <property type="entry name" value="DUF4283 DOMAIN PROTEIN"/>
    <property type="match status" value="1"/>
</dbReference>
<sequence length="212" mass="25323">MNIKKRLDRGAANEKWMHLFPKGNVRHLIHSISDHCPLLIHIDSEKSFKRSPRFKFEARWTLEDSFEQELKKDVLKRKLTQELKTLLEGERNDDTMAKLIDTRIRLNMEIDKDEIRINTINRLESVEGREITDDLGINETASNYFQNLFSSNGVFIILTNLCYQHIRWKKFIKRYNGWGPLKLQVVTAFQLYFSKKYWHIVGKDVEFFVLEF</sequence>
<dbReference type="Proteomes" id="UP000325315">
    <property type="component" value="Unassembled WGS sequence"/>
</dbReference>
<protein>
    <submittedName>
        <fullName evidence="1">LINE-1 reverse transcriptase isogeny</fullName>
    </submittedName>
</protein>
<dbReference type="GO" id="GO:0003964">
    <property type="term" value="F:RNA-directed DNA polymerase activity"/>
    <property type="evidence" value="ECO:0007669"/>
    <property type="project" value="UniProtKB-KW"/>
</dbReference>
<evidence type="ECO:0000313" key="2">
    <source>
        <dbReference type="Proteomes" id="UP000325315"/>
    </source>
</evidence>
<gene>
    <name evidence="1" type="ORF">EPI10_011038</name>
</gene>
<dbReference type="EMBL" id="SMMG02000004">
    <property type="protein sequence ID" value="KAA3477125.1"/>
    <property type="molecule type" value="Genomic_DNA"/>
</dbReference>
<name>A0A5B6W7A7_9ROSI</name>
<keyword evidence="1" id="KW-0695">RNA-directed DNA polymerase</keyword>
<comment type="caution">
    <text evidence="1">The sequence shown here is derived from an EMBL/GenBank/DDBJ whole genome shotgun (WGS) entry which is preliminary data.</text>
</comment>
<keyword evidence="1" id="KW-0548">Nucleotidyltransferase</keyword>
<dbReference type="PANTHER" id="PTHR33710">
    <property type="entry name" value="BNAC02G09200D PROTEIN"/>
    <property type="match status" value="1"/>
</dbReference>
<dbReference type="AlphaFoldDB" id="A0A5B6W7A7"/>
<organism evidence="1 2">
    <name type="scientific">Gossypium australe</name>
    <dbReference type="NCBI Taxonomy" id="47621"/>
    <lineage>
        <taxon>Eukaryota</taxon>
        <taxon>Viridiplantae</taxon>
        <taxon>Streptophyta</taxon>
        <taxon>Embryophyta</taxon>
        <taxon>Tracheophyta</taxon>
        <taxon>Spermatophyta</taxon>
        <taxon>Magnoliopsida</taxon>
        <taxon>eudicotyledons</taxon>
        <taxon>Gunneridae</taxon>
        <taxon>Pentapetalae</taxon>
        <taxon>rosids</taxon>
        <taxon>malvids</taxon>
        <taxon>Malvales</taxon>
        <taxon>Malvaceae</taxon>
        <taxon>Malvoideae</taxon>
        <taxon>Gossypium</taxon>
    </lineage>
</organism>
<keyword evidence="1" id="KW-0808">Transferase</keyword>
<evidence type="ECO:0000313" key="1">
    <source>
        <dbReference type="EMBL" id="KAA3477125.1"/>
    </source>
</evidence>
<dbReference type="OrthoDB" id="691633at2759"/>
<accession>A0A5B6W7A7</accession>
<keyword evidence="2" id="KW-1185">Reference proteome</keyword>
<reference evidence="2" key="1">
    <citation type="journal article" date="2019" name="Plant Biotechnol. J.">
        <title>Genome sequencing of the Australian wild diploid species Gossypium australe highlights disease resistance and delayed gland morphogenesis.</title>
        <authorList>
            <person name="Cai Y."/>
            <person name="Cai X."/>
            <person name="Wang Q."/>
            <person name="Wang P."/>
            <person name="Zhang Y."/>
            <person name="Cai C."/>
            <person name="Xu Y."/>
            <person name="Wang K."/>
            <person name="Zhou Z."/>
            <person name="Wang C."/>
            <person name="Geng S."/>
            <person name="Li B."/>
            <person name="Dong Q."/>
            <person name="Hou Y."/>
            <person name="Wang H."/>
            <person name="Ai P."/>
            <person name="Liu Z."/>
            <person name="Yi F."/>
            <person name="Sun M."/>
            <person name="An G."/>
            <person name="Cheng J."/>
            <person name="Zhang Y."/>
            <person name="Shi Q."/>
            <person name="Xie Y."/>
            <person name="Shi X."/>
            <person name="Chang Y."/>
            <person name="Huang F."/>
            <person name="Chen Y."/>
            <person name="Hong S."/>
            <person name="Mi L."/>
            <person name="Sun Q."/>
            <person name="Zhang L."/>
            <person name="Zhou B."/>
            <person name="Peng R."/>
            <person name="Zhang X."/>
            <person name="Liu F."/>
        </authorList>
    </citation>
    <scope>NUCLEOTIDE SEQUENCE [LARGE SCALE GENOMIC DNA]</scope>
    <source>
        <strain evidence="2">cv. PA1801</strain>
    </source>
</reference>
<proteinExistence type="predicted"/>